<dbReference type="GO" id="GO:0003677">
    <property type="term" value="F:DNA binding"/>
    <property type="evidence" value="ECO:0007669"/>
    <property type="project" value="InterPro"/>
</dbReference>
<dbReference type="OrthoDB" id="9802365at2"/>
<comment type="caution">
    <text evidence="4">The sequence shown here is derived from an EMBL/GenBank/DDBJ whole genome shotgun (WGS) entry which is preliminary data.</text>
</comment>
<dbReference type="InterPro" id="IPR041465">
    <property type="entry name" value="SfsA_N"/>
</dbReference>
<dbReference type="Gene3D" id="2.40.50.580">
    <property type="match status" value="1"/>
</dbReference>
<dbReference type="Pfam" id="PF17746">
    <property type="entry name" value="SfsA_N"/>
    <property type="match status" value="1"/>
</dbReference>
<evidence type="ECO:0000313" key="5">
    <source>
        <dbReference type="Proteomes" id="UP000295129"/>
    </source>
</evidence>
<evidence type="ECO:0000259" key="3">
    <source>
        <dbReference type="Pfam" id="PF17746"/>
    </source>
</evidence>
<proteinExistence type="inferred from homology"/>
<organism evidence="4 5">
    <name type="scientific">Azoarcus indigens</name>
    <dbReference type="NCBI Taxonomy" id="29545"/>
    <lineage>
        <taxon>Bacteria</taxon>
        <taxon>Pseudomonadati</taxon>
        <taxon>Pseudomonadota</taxon>
        <taxon>Betaproteobacteria</taxon>
        <taxon>Rhodocyclales</taxon>
        <taxon>Zoogloeaceae</taxon>
        <taxon>Azoarcus</taxon>
    </lineage>
</organism>
<dbReference type="EMBL" id="SNVV01000007">
    <property type="protein sequence ID" value="TDN51298.1"/>
    <property type="molecule type" value="Genomic_DNA"/>
</dbReference>
<feature type="domain" description="SfsA N-terminal OB" evidence="3">
    <location>
        <begin position="12"/>
        <end position="79"/>
    </location>
</feature>
<dbReference type="Pfam" id="PF03749">
    <property type="entry name" value="SfsA"/>
    <property type="match status" value="1"/>
</dbReference>
<accession>A0A4R6E3B3</accession>
<keyword evidence="5" id="KW-1185">Reference proteome</keyword>
<dbReference type="Gene3D" id="3.40.1350.60">
    <property type="match status" value="1"/>
</dbReference>
<dbReference type="NCBIfam" id="TIGR00230">
    <property type="entry name" value="sfsA"/>
    <property type="match status" value="1"/>
</dbReference>
<evidence type="ECO:0000313" key="4">
    <source>
        <dbReference type="EMBL" id="TDN51298.1"/>
    </source>
</evidence>
<gene>
    <name evidence="1" type="primary">sfsA</name>
    <name evidence="4" type="ORF">C7389_10732</name>
</gene>
<dbReference type="InterPro" id="IPR005224">
    <property type="entry name" value="SfsA"/>
</dbReference>
<comment type="similarity">
    <text evidence="1">Belongs to the SfsA family.</text>
</comment>
<evidence type="ECO:0000256" key="1">
    <source>
        <dbReference type="HAMAP-Rule" id="MF_00095"/>
    </source>
</evidence>
<name>A0A4R6E3B3_9RHOO</name>
<dbReference type="PANTHER" id="PTHR30545">
    <property type="entry name" value="SUGAR FERMENTATION STIMULATION PROTEIN A"/>
    <property type="match status" value="1"/>
</dbReference>
<sequence length="234" mass="24851">MKLPPLVEGRLLRRYQRFFAEVELVDGSRVVAHCPNTGSMTGCAQIGAQVWLSAASNPLRKLAWTWELVEARPAVLVGVHTGRINALAREAIDAGLLPGLAGYQRCRAEVRYGVASRVDWLLESDGWPPTYVEVKSVTAVGEDGIGFFPDAVTSRGARHLAELSAMAAAGARAVLLFCAPRADLVAVRPADEIDPVYGRALRAALAAGVEVLAVSAQASPQALTPLHALPVRVG</sequence>
<dbReference type="InterPro" id="IPR040452">
    <property type="entry name" value="SfsA_C"/>
</dbReference>
<dbReference type="AlphaFoldDB" id="A0A4R6E3B3"/>
<dbReference type="HAMAP" id="MF_00095">
    <property type="entry name" value="SfsA"/>
    <property type="match status" value="1"/>
</dbReference>
<protein>
    <recommendedName>
        <fullName evidence="1">Sugar fermentation stimulation protein homolog</fullName>
    </recommendedName>
</protein>
<evidence type="ECO:0000259" key="2">
    <source>
        <dbReference type="Pfam" id="PF03749"/>
    </source>
</evidence>
<dbReference type="CDD" id="cd22359">
    <property type="entry name" value="SfsA-like_bacterial"/>
    <property type="match status" value="1"/>
</dbReference>
<dbReference type="RefSeq" id="WP_133590739.1">
    <property type="nucleotide sequence ID" value="NZ_SNVV01000007.1"/>
</dbReference>
<reference evidence="4 5" key="1">
    <citation type="submission" date="2019-03" db="EMBL/GenBank/DDBJ databases">
        <title>Genomic Encyclopedia of Type Strains, Phase IV (KMG-IV): sequencing the most valuable type-strain genomes for metagenomic binning, comparative biology and taxonomic classification.</title>
        <authorList>
            <person name="Goeker M."/>
        </authorList>
    </citation>
    <scope>NUCLEOTIDE SEQUENCE [LARGE SCALE GENOMIC DNA]</scope>
    <source>
        <strain evidence="4 5">DSM 12121</strain>
    </source>
</reference>
<feature type="domain" description="Sugar fermentation stimulation protein C-terminal" evidence="2">
    <location>
        <begin position="84"/>
        <end position="221"/>
    </location>
</feature>
<dbReference type="PANTHER" id="PTHR30545:SF2">
    <property type="entry name" value="SUGAR FERMENTATION STIMULATION PROTEIN A"/>
    <property type="match status" value="1"/>
</dbReference>
<dbReference type="Proteomes" id="UP000295129">
    <property type="component" value="Unassembled WGS sequence"/>
</dbReference>